<evidence type="ECO:0000313" key="10">
    <source>
        <dbReference type="Proteomes" id="UP000824073"/>
    </source>
</evidence>
<evidence type="ECO:0000256" key="1">
    <source>
        <dbReference type="ARBA" id="ARBA00001933"/>
    </source>
</evidence>
<evidence type="ECO:0000256" key="3">
    <source>
        <dbReference type="ARBA" id="ARBA00022576"/>
    </source>
</evidence>
<dbReference type="InterPro" id="IPR015424">
    <property type="entry name" value="PyrdxlP-dep_Trfase"/>
</dbReference>
<evidence type="ECO:0000259" key="8">
    <source>
        <dbReference type="Pfam" id="PF00266"/>
    </source>
</evidence>
<evidence type="ECO:0000313" key="9">
    <source>
        <dbReference type="EMBL" id="HIU42850.1"/>
    </source>
</evidence>
<dbReference type="AlphaFoldDB" id="A0A9D1LKE4"/>
<dbReference type="PANTHER" id="PTHR21152:SF24">
    <property type="entry name" value="ALANINE--GLYOXYLATE AMINOTRANSFERASE 1"/>
    <property type="match status" value="1"/>
</dbReference>
<dbReference type="GO" id="GO:0004760">
    <property type="term" value="F:L-serine-pyruvate transaminase activity"/>
    <property type="evidence" value="ECO:0007669"/>
    <property type="project" value="TreeGrafter"/>
</dbReference>
<name>A0A9D1LKE4_9CLOT</name>
<keyword evidence="4" id="KW-0808">Transferase</keyword>
<evidence type="ECO:0000256" key="7">
    <source>
        <dbReference type="PIRSR" id="PIRSR000524-50"/>
    </source>
</evidence>
<dbReference type="GO" id="GO:0008453">
    <property type="term" value="F:alanine-glyoxylate transaminase activity"/>
    <property type="evidence" value="ECO:0007669"/>
    <property type="project" value="TreeGrafter"/>
</dbReference>
<dbReference type="Pfam" id="PF00266">
    <property type="entry name" value="Aminotran_5"/>
    <property type="match status" value="1"/>
</dbReference>
<feature type="modified residue" description="N6-(pyridoxal phosphate)lysine" evidence="7">
    <location>
        <position position="191"/>
    </location>
</feature>
<reference evidence="9" key="2">
    <citation type="journal article" date="2021" name="PeerJ">
        <title>Extensive microbial diversity within the chicken gut microbiome revealed by metagenomics and culture.</title>
        <authorList>
            <person name="Gilroy R."/>
            <person name="Ravi A."/>
            <person name="Getino M."/>
            <person name="Pursley I."/>
            <person name="Horton D.L."/>
            <person name="Alikhan N.F."/>
            <person name="Baker D."/>
            <person name="Gharbi K."/>
            <person name="Hall N."/>
            <person name="Watson M."/>
            <person name="Adriaenssens E.M."/>
            <person name="Foster-Nyarko E."/>
            <person name="Jarju S."/>
            <person name="Secka A."/>
            <person name="Antonio M."/>
            <person name="Oren A."/>
            <person name="Chaudhuri R.R."/>
            <person name="La Ragione R."/>
            <person name="Hildebrand F."/>
            <person name="Pallen M.J."/>
        </authorList>
    </citation>
    <scope>NUCLEOTIDE SEQUENCE</scope>
    <source>
        <strain evidence="9">CHK191-8634</strain>
    </source>
</reference>
<feature type="binding site" evidence="6">
    <location>
        <position position="336"/>
    </location>
    <ligand>
        <name>substrate</name>
    </ligand>
</feature>
<keyword evidence="5 7" id="KW-0663">Pyridoxal phosphate</keyword>
<dbReference type="InterPro" id="IPR015422">
    <property type="entry name" value="PyrdxlP-dep_Trfase_small"/>
</dbReference>
<reference evidence="9" key="1">
    <citation type="submission" date="2020-10" db="EMBL/GenBank/DDBJ databases">
        <authorList>
            <person name="Gilroy R."/>
        </authorList>
    </citation>
    <scope>NUCLEOTIDE SEQUENCE</scope>
    <source>
        <strain evidence="9">CHK191-8634</strain>
    </source>
</reference>
<evidence type="ECO:0000256" key="4">
    <source>
        <dbReference type="ARBA" id="ARBA00022679"/>
    </source>
</evidence>
<dbReference type="InterPro" id="IPR024169">
    <property type="entry name" value="SP_NH2Trfase/AEP_transaminase"/>
</dbReference>
<dbReference type="InterPro" id="IPR000192">
    <property type="entry name" value="Aminotrans_V_dom"/>
</dbReference>
<dbReference type="Gene3D" id="3.40.640.10">
    <property type="entry name" value="Type I PLP-dependent aspartate aminotransferase-like (Major domain)"/>
    <property type="match status" value="1"/>
</dbReference>
<evidence type="ECO:0000256" key="6">
    <source>
        <dbReference type="PIRSR" id="PIRSR000524-1"/>
    </source>
</evidence>
<accession>A0A9D1LKE4</accession>
<comment type="cofactor">
    <cofactor evidence="1 7">
        <name>pyridoxal 5'-phosphate</name>
        <dbReference type="ChEBI" id="CHEBI:597326"/>
    </cofactor>
</comment>
<feature type="domain" description="Aminotransferase class V" evidence="8">
    <location>
        <begin position="61"/>
        <end position="323"/>
    </location>
</feature>
<dbReference type="SUPFAM" id="SSF53383">
    <property type="entry name" value="PLP-dependent transferases"/>
    <property type="match status" value="1"/>
</dbReference>
<dbReference type="PIRSF" id="PIRSF000524">
    <property type="entry name" value="SPT"/>
    <property type="match status" value="1"/>
</dbReference>
<organism evidence="9 10">
    <name type="scientific">Candidatus Ventrousia excrementavium</name>
    <dbReference type="NCBI Taxonomy" id="2840961"/>
    <lineage>
        <taxon>Bacteria</taxon>
        <taxon>Bacillati</taxon>
        <taxon>Bacillota</taxon>
        <taxon>Clostridia</taxon>
        <taxon>Eubacteriales</taxon>
        <taxon>Clostridiaceae</taxon>
        <taxon>Clostridiaceae incertae sedis</taxon>
        <taxon>Candidatus Ventrousia</taxon>
    </lineage>
</organism>
<protein>
    <submittedName>
        <fullName evidence="9">Alanine--glyoxylate aminotransferase family protein</fullName>
    </submittedName>
</protein>
<gene>
    <name evidence="9" type="ORF">IAB67_00955</name>
</gene>
<dbReference type="InterPro" id="IPR015421">
    <property type="entry name" value="PyrdxlP-dep_Trfase_major"/>
</dbReference>
<dbReference type="EMBL" id="DVMR01000011">
    <property type="protein sequence ID" value="HIU42850.1"/>
    <property type="molecule type" value="Genomic_DNA"/>
</dbReference>
<proteinExistence type="inferred from homology"/>
<evidence type="ECO:0000256" key="2">
    <source>
        <dbReference type="ARBA" id="ARBA00009236"/>
    </source>
</evidence>
<comment type="similarity">
    <text evidence="2">Belongs to the class-V pyridoxal-phosphate-dependent aminotransferase family.</text>
</comment>
<comment type="caution">
    <text evidence="9">The sequence shown here is derived from an EMBL/GenBank/DDBJ whole genome shotgun (WGS) entry which is preliminary data.</text>
</comment>
<evidence type="ECO:0000256" key="5">
    <source>
        <dbReference type="ARBA" id="ARBA00022898"/>
    </source>
</evidence>
<keyword evidence="3 9" id="KW-0032">Aminotransferase</keyword>
<dbReference type="GO" id="GO:0019265">
    <property type="term" value="P:glycine biosynthetic process, by transamination of glyoxylate"/>
    <property type="evidence" value="ECO:0007669"/>
    <property type="project" value="TreeGrafter"/>
</dbReference>
<dbReference type="Proteomes" id="UP000824073">
    <property type="component" value="Unassembled WGS sequence"/>
</dbReference>
<dbReference type="PANTHER" id="PTHR21152">
    <property type="entry name" value="AMINOTRANSFERASE CLASS V"/>
    <property type="match status" value="1"/>
</dbReference>
<dbReference type="Gene3D" id="3.90.1150.10">
    <property type="entry name" value="Aspartate Aminotransferase, domain 1"/>
    <property type="match status" value="1"/>
</dbReference>
<sequence length="381" mass="41109">MEKNVLVMIPGPTPVVESIREQMARPIQAFGDPRFVADYKELITELGSLLNCSGMTFPLAGTGTLAMEMAIANTTKRGDNVLIVSNGFFGDRFIEICERKGLNVDVLSAEWGTIVTPEQIDKKLSEKDYAVVTVSHVDTSTAVVAPLADIGKVMAKHPNTLYIVDGVAATAGEYENVDEMGIDVLFTGSQKAFGVCSGMFVVWASKKALQRRKDLGTIPEYYVDFEKWIPIMENPAKYFATPAVNLVWAMLEATKIIKEEGLKARAERHTKNAAAMHKALESIGLRILADAGCRASTLSCVIYPEGVDDAKFRAAMLDEGVVIAGALGAYAGKAFRIGHMGNATENDMIVALSAVERSLKACGANVELGKAVGTYIAEMKK</sequence>